<dbReference type="STRING" id="329884.A0A4U0XLS5"/>
<keyword evidence="4 10" id="KW-1003">Cell membrane</keyword>
<evidence type="ECO:0000256" key="8">
    <source>
        <dbReference type="ARBA" id="ARBA00023136"/>
    </source>
</evidence>
<dbReference type="InterPro" id="IPR026777">
    <property type="entry name" value="PRM1"/>
</dbReference>
<keyword evidence="6 10" id="KW-0184">Conjugation</keyword>
<keyword evidence="8 10" id="KW-0472">Membrane</keyword>
<feature type="transmembrane region" description="Helical" evidence="10">
    <location>
        <begin position="617"/>
        <end position="636"/>
    </location>
</feature>
<feature type="compositionally biased region" description="Polar residues" evidence="11">
    <location>
        <begin position="784"/>
        <end position="799"/>
    </location>
</feature>
<feature type="region of interest" description="Disordered" evidence="11">
    <location>
        <begin position="661"/>
        <end position="705"/>
    </location>
</feature>
<feature type="compositionally biased region" description="Pro residues" evidence="11">
    <location>
        <begin position="767"/>
        <end position="777"/>
    </location>
</feature>
<comment type="caution">
    <text evidence="12">The sequence shown here is derived from an EMBL/GenBank/DDBJ whole genome shotgun (WGS) entry which is preliminary data.</text>
</comment>
<dbReference type="GO" id="GO:0032220">
    <property type="term" value="P:plasma membrane fusion involved in cytogamy"/>
    <property type="evidence" value="ECO:0007669"/>
    <property type="project" value="TreeGrafter"/>
</dbReference>
<reference evidence="12 13" key="1">
    <citation type="submission" date="2017-03" db="EMBL/GenBank/DDBJ databases">
        <title>Genomes of endolithic fungi from Antarctica.</title>
        <authorList>
            <person name="Coleine C."/>
            <person name="Masonjones S."/>
            <person name="Stajich J.E."/>
        </authorList>
    </citation>
    <scope>NUCLEOTIDE SEQUENCE [LARGE SCALE GENOMIC DNA]</scope>
    <source>
        <strain evidence="12 13">CCFEE 5184</strain>
    </source>
</reference>
<feature type="compositionally biased region" description="Basic and acidic residues" evidence="11">
    <location>
        <begin position="661"/>
        <end position="673"/>
    </location>
</feature>
<evidence type="ECO:0000256" key="7">
    <source>
        <dbReference type="ARBA" id="ARBA00022989"/>
    </source>
</evidence>
<dbReference type="AlphaFoldDB" id="A0A4U0XLS5"/>
<evidence type="ECO:0000256" key="1">
    <source>
        <dbReference type="ARBA" id="ARBA00002512"/>
    </source>
</evidence>
<keyword evidence="13" id="KW-1185">Reference proteome</keyword>
<evidence type="ECO:0000256" key="2">
    <source>
        <dbReference type="ARBA" id="ARBA00004651"/>
    </source>
</evidence>
<protein>
    <recommendedName>
        <fullName evidence="10">Plasma membrane fusion protein PRM1</fullName>
    </recommendedName>
</protein>
<comment type="function">
    <text evidence="1 10">Involved in cell fusion during mating by stabilizing the plasma membrane fusion event.</text>
</comment>
<evidence type="ECO:0000313" key="12">
    <source>
        <dbReference type="EMBL" id="TKA77246.1"/>
    </source>
</evidence>
<dbReference type="PANTHER" id="PTHR31030:SF1">
    <property type="entry name" value="PLASMA MEMBRANE FUSION PROTEIN PRM1"/>
    <property type="match status" value="1"/>
</dbReference>
<dbReference type="PANTHER" id="PTHR31030">
    <property type="entry name" value="PLASMA MEMBRANE FUSION PROTEIN PRM1"/>
    <property type="match status" value="1"/>
</dbReference>
<feature type="transmembrane region" description="Helical" evidence="10">
    <location>
        <begin position="332"/>
        <end position="350"/>
    </location>
</feature>
<feature type="region of interest" description="Disordered" evidence="11">
    <location>
        <begin position="1"/>
        <end position="41"/>
    </location>
</feature>
<feature type="compositionally biased region" description="Polar residues" evidence="11">
    <location>
        <begin position="1"/>
        <end position="11"/>
    </location>
</feature>
<dbReference type="EMBL" id="NAJQ01000142">
    <property type="protein sequence ID" value="TKA77246.1"/>
    <property type="molecule type" value="Genomic_DNA"/>
</dbReference>
<evidence type="ECO:0000256" key="11">
    <source>
        <dbReference type="SAM" id="MobiDB-lite"/>
    </source>
</evidence>
<dbReference type="GO" id="GO:0043332">
    <property type="term" value="C:mating projection tip"/>
    <property type="evidence" value="ECO:0007669"/>
    <property type="project" value="UniProtKB-UniRule"/>
</dbReference>
<keyword evidence="9" id="KW-0325">Glycoprotein</keyword>
<sequence>MASSENQQHNPNPAPPSLSAGDHEMRDYYAAQDASRPPSQQEPYLTPYLGLNARLSQTWLNRWTVLLLLVLIRTLFALASLDNNLGSARREALSMCTSVENVGSAMASMPYYMSEGVNELSAAGIEKAINGLMQMLILSITGVEEIVVFIINLLTSTYVCLITLAVSGSLHVAVTVAEDVGNFLNSTIEGVGHDLGTVAGDFQNAMNGFLTDLDKFESLFTGKKPTPPTIDLSSEISKLNGLELPAGYDQGLDKLNASIPTFAEVNNFTNYAIKLPFEEVKKLLNESLPKYTMNRSLFPVPDKQQLTFCSDNDGVNTFFDDLVAIGRLAKKIFLVVLIIAAILAMIPMAYREIRRWRFMQERARLIKSDSVAHDSMDAVYLVSRPYTSSAGLKLAEPFKSLRRKTLVRWSVAYATTVPALFVLSLAIAGLLGCLCQYILLKAIEKEVPALENQVIGFADKVINSLNNVSEQWAIGTNAVVNDTNTMINDDVFGWVNTTTSAVNNTLNVFVDGMVEALNITFGGTVLYEPILGVLDCLVVLKIQGIEKGLTWISDNAHVDFPMLPNDTFSLGTVQKLSGSGSQADILAAGPNGGAADDITSAVYYVTNAIAKAIRQEAIISTCVLLIWVLLVCFGIGRACFLMLKGGDGNVYVGPKPTDRHPSFSGDTTHELRDVGPFPRVPTYEQATAQPGDSSGNKYHGQAYTLAPNPLPTFEVHSATSPIMHTGFSPNPEKLGSVNGQHVDSAIRRPTHVRASSHGDYGLTSPTSPRPPPPPPANPFTDPTRSTNEKPSNPFANPHR</sequence>
<comment type="subcellular location">
    <subcellularLocation>
        <location evidence="2 10">Cell membrane</location>
        <topology evidence="2 10">Multi-pass membrane protein</topology>
    </subcellularLocation>
</comment>
<comment type="similarity">
    <text evidence="3 10">Belongs to the PRM1 family.</text>
</comment>
<dbReference type="GO" id="GO:0005886">
    <property type="term" value="C:plasma membrane"/>
    <property type="evidence" value="ECO:0007669"/>
    <property type="project" value="UniProtKB-SubCell"/>
</dbReference>
<dbReference type="OrthoDB" id="5356111at2759"/>
<dbReference type="Proteomes" id="UP000309340">
    <property type="component" value="Unassembled WGS sequence"/>
</dbReference>
<evidence type="ECO:0000256" key="9">
    <source>
        <dbReference type="ARBA" id="ARBA00023180"/>
    </source>
</evidence>
<feature type="compositionally biased region" description="Polar residues" evidence="11">
    <location>
        <begin position="684"/>
        <end position="696"/>
    </location>
</feature>
<feature type="region of interest" description="Disordered" evidence="11">
    <location>
        <begin position="752"/>
        <end position="799"/>
    </location>
</feature>
<name>A0A4U0XLS5_9PEZI</name>
<evidence type="ECO:0000256" key="4">
    <source>
        <dbReference type="ARBA" id="ARBA00022475"/>
    </source>
</evidence>
<evidence type="ECO:0000256" key="10">
    <source>
        <dbReference type="RuleBase" id="RU366035"/>
    </source>
</evidence>
<evidence type="ECO:0000313" key="13">
    <source>
        <dbReference type="Proteomes" id="UP000309340"/>
    </source>
</evidence>
<evidence type="ECO:0000256" key="6">
    <source>
        <dbReference type="ARBA" id="ARBA00022971"/>
    </source>
</evidence>
<evidence type="ECO:0000256" key="5">
    <source>
        <dbReference type="ARBA" id="ARBA00022692"/>
    </source>
</evidence>
<accession>A0A4U0XLS5</accession>
<evidence type="ECO:0000256" key="3">
    <source>
        <dbReference type="ARBA" id="ARBA00010780"/>
    </source>
</evidence>
<feature type="transmembrane region" description="Helical" evidence="10">
    <location>
        <begin position="411"/>
        <end position="439"/>
    </location>
</feature>
<proteinExistence type="inferred from homology"/>
<keyword evidence="7 10" id="KW-1133">Transmembrane helix</keyword>
<organism evidence="12 13">
    <name type="scientific">Friedmanniomyces simplex</name>
    <dbReference type="NCBI Taxonomy" id="329884"/>
    <lineage>
        <taxon>Eukaryota</taxon>
        <taxon>Fungi</taxon>
        <taxon>Dikarya</taxon>
        <taxon>Ascomycota</taxon>
        <taxon>Pezizomycotina</taxon>
        <taxon>Dothideomycetes</taxon>
        <taxon>Dothideomycetidae</taxon>
        <taxon>Mycosphaerellales</taxon>
        <taxon>Teratosphaeriaceae</taxon>
        <taxon>Friedmanniomyces</taxon>
    </lineage>
</organism>
<gene>
    <name evidence="12" type="ORF">B0A55_06145</name>
</gene>
<keyword evidence="5 10" id="KW-0812">Transmembrane</keyword>
<feature type="transmembrane region" description="Helical" evidence="10">
    <location>
        <begin position="63"/>
        <end position="81"/>
    </location>
</feature>
<comment type="caution">
    <text evidence="10">Lacks conserved residue(s) required for the propagation of feature annotation.</text>
</comment>